<sequence>MTNYLDTSVAVAVLEGNVSARAWFKEAVGGRGVVSSRLLQTELTRVLRRQGRPVQERELLLRYVDVAPITDAVLSIAEALPQNVRSLDAIHLATALQLGSAVTVVSHDKQMLAVAQDLGLTVCDPLSA</sequence>
<dbReference type="CDD" id="cd09874">
    <property type="entry name" value="PIN_MT3492-like"/>
    <property type="match status" value="1"/>
</dbReference>
<dbReference type="Proteomes" id="UP000323865">
    <property type="component" value="Chromosome"/>
</dbReference>
<feature type="domain" description="PIN" evidence="7">
    <location>
        <begin position="4"/>
        <end position="115"/>
    </location>
</feature>
<dbReference type="Pfam" id="PF01850">
    <property type="entry name" value="PIN"/>
    <property type="match status" value="1"/>
</dbReference>
<evidence type="ECO:0000256" key="2">
    <source>
        <dbReference type="ARBA" id="ARBA00022722"/>
    </source>
</evidence>
<dbReference type="HAMAP" id="MF_00265">
    <property type="entry name" value="VapC_Nob1"/>
    <property type="match status" value="1"/>
</dbReference>
<dbReference type="InterPro" id="IPR029060">
    <property type="entry name" value="PIN-like_dom_sf"/>
</dbReference>
<comment type="similarity">
    <text evidence="6">Belongs to the PINc/VapC protein family.</text>
</comment>
<dbReference type="InterPro" id="IPR002716">
    <property type="entry name" value="PIN_dom"/>
</dbReference>
<evidence type="ECO:0000256" key="1">
    <source>
        <dbReference type="ARBA" id="ARBA00022649"/>
    </source>
</evidence>
<evidence type="ECO:0000256" key="4">
    <source>
        <dbReference type="ARBA" id="ARBA00022801"/>
    </source>
</evidence>
<dbReference type="RefSeq" id="WP_150332555.1">
    <property type="nucleotide sequence ID" value="NZ_CP044108.1"/>
</dbReference>
<dbReference type="Gene3D" id="3.40.50.1010">
    <property type="entry name" value="5'-nuclease"/>
    <property type="match status" value="1"/>
</dbReference>
<keyword evidence="6" id="KW-0800">Toxin</keyword>
<keyword evidence="1 6" id="KW-1277">Toxin-antitoxin system</keyword>
<keyword evidence="5 6" id="KW-0460">Magnesium</keyword>
<dbReference type="SUPFAM" id="SSF88723">
    <property type="entry name" value="PIN domain-like"/>
    <property type="match status" value="1"/>
</dbReference>
<evidence type="ECO:0000256" key="6">
    <source>
        <dbReference type="HAMAP-Rule" id="MF_00265"/>
    </source>
</evidence>
<accession>A0ABX6A1Q9</accession>
<reference evidence="8 9" key="1">
    <citation type="submission" date="2019-09" db="EMBL/GenBank/DDBJ databases">
        <title>FDA dAtabase for Regulatory Grade micrObial Sequences (FDA-ARGOS): Supporting development and validation of Infectious Disease Dx tests.</title>
        <authorList>
            <person name="Sciortino C."/>
            <person name="Tallon L."/>
            <person name="Sadzewicz L."/>
            <person name="Vavikolanu K."/>
            <person name="Mehta A."/>
            <person name="Aluvathingal J."/>
            <person name="Nadendla S."/>
            <person name="Nandy P."/>
            <person name="Geyer C."/>
            <person name="Yan Y."/>
            <person name="Sichtig H."/>
        </authorList>
    </citation>
    <scope>NUCLEOTIDE SEQUENCE [LARGE SCALE GENOMIC DNA]</scope>
    <source>
        <strain evidence="8 9">FDAARGOS_640</strain>
    </source>
</reference>
<keyword evidence="3 6" id="KW-0479">Metal-binding</keyword>
<protein>
    <recommendedName>
        <fullName evidence="6">Ribonuclease VapC</fullName>
        <shortName evidence="6">RNase VapC</shortName>
        <ecNumber evidence="6">3.1.-.-</ecNumber>
    </recommendedName>
    <alternativeName>
        <fullName evidence="6">Toxin VapC</fullName>
    </alternativeName>
</protein>
<evidence type="ECO:0000313" key="8">
    <source>
        <dbReference type="EMBL" id="QEU11098.1"/>
    </source>
</evidence>
<feature type="binding site" evidence="6">
    <location>
        <position position="88"/>
    </location>
    <ligand>
        <name>Mg(2+)</name>
        <dbReference type="ChEBI" id="CHEBI:18420"/>
    </ligand>
</feature>
<evidence type="ECO:0000256" key="5">
    <source>
        <dbReference type="ARBA" id="ARBA00022842"/>
    </source>
</evidence>
<organism evidence="8 9">
    <name type="scientific">Dermabacter vaginalis</name>
    <dbReference type="NCBI Taxonomy" id="1630135"/>
    <lineage>
        <taxon>Bacteria</taxon>
        <taxon>Bacillati</taxon>
        <taxon>Actinomycetota</taxon>
        <taxon>Actinomycetes</taxon>
        <taxon>Micrococcales</taxon>
        <taxon>Dermabacteraceae</taxon>
        <taxon>Dermabacter</taxon>
    </lineage>
</organism>
<evidence type="ECO:0000259" key="7">
    <source>
        <dbReference type="Pfam" id="PF01850"/>
    </source>
</evidence>
<comment type="function">
    <text evidence="6">Toxic component of a toxin-antitoxin (TA) system. An RNase.</text>
</comment>
<keyword evidence="4 6" id="KW-0378">Hydrolase</keyword>
<dbReference type="EC" id="3.1.-.-" evidence="6"/>
<evidence type="ECO:0000313" key="9">
    <source>
        <dbReference type="Proteomes" id="UP000323865"/>
    </source>
</evidence>
<dbReference type="InterPro" id="IPR022907">
    <property type="entry name" value="VapC_family"/>
</dbReference>
<keyword evidence="9" id="KW-1185">Reference proteome</keyword>
<comment type="cofactor">
    <cofactor evidence="6">
        <name>Mg(2+)</name>
        <dbReference type="ChEBI" id="CHEBI:18420"/>
    </cofactor>
</comment>
<proteinExistence type="inferred from homology"/>
<dbReference type="EMBL" id="CP044108">
    <property type="protein sequence ID" value="QEU11098.1"/>
    <property type="molecule type" value="Genomic_DNA"/>
</dbReference>
<keyword evidence="2 6" id="KW-0540">Nuclease</keyword>
<evidence type="ECO:0000256" key="3">
    <source>
        <dbReference type="ARBA" id="ARBA00022723"/>
    </source>
</evidence>
<gene>
    <name evidence="6" type="primary">vapC</name>
    <name evidence="8" type="ORF">FOB48_01450</name>
</gene>
<feature type="binding site" evidence="6">
    <location>
        <position position="6"/>
    </location>
    <ligand>
        <name>Mg(2+)</name>
        <dbReference type="ChEBI" id="CHEBI:18420"/>
    </ligand>
</feature>
<name>A0ABX6A1Q9_9MICO</name>